<dbReference type="Proteomes" id="UP000886501">
    <property type="component" value="Unassembled WGS sequence"/>
</dbReference>
<comment type="caution">
    <text evidence="1">The sequence shown here is derived from an EMBL/GenBank/DDBJ whole genome shotgun (WGS) entry which is preliminary data.</text>
</comment>
<evidence type="ECO:0000313" key="1">
    <source>
        <dbReference type="EMBL" id="KAF9649620.1"/>
    </source>
</evidence>
<sequence length="371" mass="41659">MSSVTFPNGSHYSISSMHSNPEDEDGPYHSSFDITHGIQMNPLSPHPPRTPRTSMAYSNGFDLPAPSPRYISATLDVEPEEEPVHAHPTKTRARSEEVWREIIKSSDGRDKAFKLIQYSMKLYLLGHATFRAKRSTLKALGPLEKSILRRLNSTVSSLSMTRRCLLLFNWLGPLTTILARQSVPYSSESTLNNTVKQKTRPFIHALMHTPPPVLLELVNAIADDLYTCSRIGFVGLRTGDKAAKFADWCWFFSTIVNLVENAMERGVMKDLQHQVEGRLYTESMTLGATTKSNPSANKIDDTELERLRKQDYWLVVTRNKLLLDLIFVSFDCFGVKRGKATVQTLTGLAAAYLSTRKLFAKESTALAKTKS</sequence>
<reference evidence="1" key="2">
    <citation type="journal article" date="2020" name="Nat. Commun.">
        <title>Large-scale genome sequencing of mycorrhizal fungi provides insights into the early evolution of symbiotic traits.</title>
        <authorList>
            <person name="Miyauchi S."/>
            <person name="Kiss E."/>
            <person name="Kuo A."/>
            <person name="Drula E."/>
            <person name="Kohler A."/>
            <person name="Sanchez-Garcia M."/>
            <person name="Morin E."/>
            <person name="Andreopoulos B."/>
            <person name="Barry K.W."/>
            <person name="Bonito G."/>
            <person name="Buee M."/>
            <person name="Carver A."/>
            <person name="Chen C."/>
            <person name="Cichocki N."/>
            <person name="Clum A."/>
            <person name="Culley D."/>
            <person name="Crous P.W."/>
            <person name="Fauchery L."/>
            <person name="Girlanda M."/>
            <person name="Hayes R.D."/>
            <person name="Keri Z."/>
            <person name="LaButti K."/>
            <person name="Lipzen A."/>
            <person name="Lombard V."/>
            <person name="Magnuson J."/>
            <person name="Maillard F."/>
            <person name="Murat C."/>
            <person name="Nolan M."/>
            <person name="Ohm R.A."/>
            <person name="Pangilinan J."/>
            <person name="Pereira M.F."/>
            <person name="Perotto S."/>
            <person name="Peter M."/>
            <person name="Pfister S."/>
            <person name="Riley R."/>
            <person name="Sitrit Y."/>
            <person name="Stielow J.B."/>
            <person name="Szollosi G."/>
            <person name="Zifcakova L."/>
            <person name="Stursova M."/>
            <person name="Spatafora J.W."/>
            <person name="Tedersoo L."/>
            <person name="Vaario L.M."/>
            <person name="Yamada A."/>
            <person name="Yan M."/>
            <person name="Wang P."/>
            <person name="Xu J."/>
            <person name="Bruns T."/>
            <person name="Baldrian P."/>
            <person name="Vilgalys R."/>
            <person name="Dunand C."/>
            <person name="Henrissat B."/>
            <person name="Grigoriev I.V."/>
            <person name="Hibbett D."/>
            <person name="Nagy L.G."/>
            <person name="Martin F.M."/>
        </authorList>
    </citation>
    <scope>NUCLEOTIDE SEQUENCE</scope>
    <source>
        <strain evidence="1">P2</strain>
    </source>
</reference>
<name>A0ACB6ZJM6_THEGA</name>
<keyword evidence="2" id="KW-1185">Reference proteome</keyword>
<proteinExistence type="predicted"/>
<accession>A0ACB6ZJM6</accession>
<organism evidence="1 2">
    <name type="scientific">Thelephora ganbajun</name>
    <name type="common">Ganba fungus</name>
    <dbReference type="NCBI Taxonomy" id="370292"/>
    <lineage>
        <taxon>Eukaryota</taxon>
        <taxon>Fungi</taxon>
        <taxon>Dikarya</taxon>
        <taxon>Basidiomycota</taxon>
        <taxon>Agaricomycotina</taxon>
        <taxon>Agaricomycetes</taxon>
        <taxon>Thelephorales</taxon>
        <taxon>Thelephoraceae</taxon>
        <taxon>Thelephora</taxon>
    </lineage>
</organism>
<evidence type="ECO:0000313" key="2">
    <source>
        <dbReference type="Proteomes" id="UP000886501"/>
    </source>
</evidence>
<protein>
    <submittedName>
        <fullName evidence="1">Uncharacterized protein</fullName>
    </submittedName>
</protein>
<gene>
    <name evidence="1" type="ORF">BDM02DRAFT_3166367</name>
</gene>
<reference evidence="1" key="1">
    <citation type="submission" date="2019-10" db="EMBL/GenBank/DDBJ databases">
        <authorList>
            <consortium name="DOE Joint Genome Institute"/>
            <person name="Kuo A."/>
            <person name="Miyauchi S."/>
            <person name="Kiss E."/>
            <person name="Drula E."/>
            <person name="Kohler A."/>
            <person name="Sanchez-Garcia M."/>
            <person name="Andreopoulos B."/>
            <person name="Barry K.W."/>
            <person name="Bonito G."/>
            <person name="Buee M."/>
            <person name="Carver A."/>
            <person name="Chen C."/>
            <person name="Cichocki N."/>
            <person name="Clum A."/>
            <person name="Culley D."/>
            <person name="Crous P.W."/>
            <person name="Fauchery L."/>
            <person name="Girlanda M."/>
            <person name="Hayes R."/>
            <person name="Keri Z."/>
            <person name="Labutti K."/>
            <person name="Lipzen A."/>
            <person name="Lombard V."/>
            <person name="Magnuson J."/>
            <person name="Maillard F."/>
            <person name="Morin E."/>
            <person name="Murat C."/>
            <person name="Nolan M."/>
            <person name="Ohm R."/>
            <person name="Pangilinan J."/>
            <person name="Pereira M."/>
            <person name="Perotto S."/>
            <person name="Peter M."/>
            <person name="Riley R."/>
            <person name="Sitrit Y."/>
            <person name="Stielow B."/>
            <person name="Szollosi G."/>
            <person name="Zifcakova L."/>
            <person name="Stursova M."/>
            <person name="Spatafora J.W."/>
            <person name="Tedersoo L."/>
            <person name="Vaario L.-M."/>
            <person name="Yamada A."/>
            <person name="Yan M."/>
            <person name="Wang P."/>
            <person name="Xu J."/>
            <person name="Bruns T."/>
            <person name="Baldrian P."/>
            <person name="Vilgalys R."/>
            <person name="Henrissat B."/>
            <person name="Grigoriev I.V."/>
            <person name="Hibbett D."/>
            <person name="Nagy L.G."/>
            <person name="Martin F.M."/>
        </authorList>
    </citation>
    <scope>NUCLEOTIDE SEQUENCE</scope>
    <source>
        <strain evidence="1">P2</strain>
    </source>
</reference>
<dbReference type="EMBL" id="MU117995">
    <property type="protein sequence ID" value="KAF9649620.1"/>
    <property type="molecule type" value="Genomic_DNA"/>
</dbReference>